<dbReference type="EMBL" id="VAVZ01000007">
    <property type="protein sequence ID" value="TLP98821.1"/>
    <property type="molecule type" value="Genomic_DNA"/>
</dbReference>
<dbReference type="OrthoDB" id="9782542at2"/>
<dbReference type="Gene3D" id="3.40.630.190">
    <property type="entry name" value="LCP protein"/>
    <property type="match status" value="1"/>
</dbReference>
<evidence type="ECO:0000313" key="6">
    <source>
        <dbReference type="Proteomes" id="UP000310458"/>
    </source>
</evidence>
<sequence>MSDKHRPRRAKGGVIPPSSAPVASASEPAPKRVRSRRFRIIVIALAALTTVLMVAGIVAYGYINRLQTVFEEERNVIEELDDLDDDTAYRTSEGTVNVLLLGSDSRGDEEEQYRQETGEEGERSDAIMLVHIPEDRSGIYVMSIMRDLWVDIPGQGQGRVNSALSAGGLELAVDTVEDMLYTHIDHVVTIDFDGFEDLTTALGGVYVENPRSFSAGQQNPAFYPEGSIRLEGSSALRFVRERKSFPTSDHIRVENQQLVMRAIASRFLSGDTLTNPQRIFGVLEAILPYMEMDSALDADTIVSYALGMTNLRGSDIHTFTMPAGEPHTTSGGAQVILPDEEMMGLLRESLADENMGEFMRYTESLDPDPGTIAAPDDEEPLGLHVGRQLGQSISRDG</sequence>
<keyword evidence="3" id="KW-1133">Transmembrane helix</keyword>
<reference evidence="5 6" key="1">
    <citation type="submission" date="2019-05" db="EMBL/GenBank/DDBJ databases">
        <title>Nesterenkonia sp. GY074 isolated from the Southern Atlantic Ocean.</title>
        <authorList>
            <person name="Zhang G."/>
        </authorList>
    </citation>
    <scope>NUCLEOTIDE SEQUENCE [LARGE SCALE GENOMIC DNA]</scope>
    <source>
        <strain evidence="5 6">GY074</strain>
    </source>
</reference>
<dbReference type="AlphaFoldDB" id="A0A5R9BF47"/>
<comment type="caution">
    <text evidence="5">The sequence shown here is derived from an EMBL/GenBank/DDBJ whole genome shotgun (WGS) entry which is preliminary data.</text>
</comment>
<accession>A0A5R9BF47</accession>
<feature type="compositionally biased region" description="Basic residues" evidence="2">
    <location>
        <begin position="1"/>
        <end position="11"/>
    </location>
</feature>
<feature type="domain" description="Cell envelope-related transcriptional attenuator" evidence="4">
    <location>
        <begin position="123"/>
        <end position="267"/>
    </location>
</feature>
<dbReference type="InterPro" id="IPR004474">
    <property type="entry name" value="LytR_CpsA_psr"/>
</dbReference>
<evidence type="ECO:0000259" key="4">
    <source>
        <dbReference type="Pfam" id="PF03816"/>
    </source>
</evidence>
<keyword evidence="6" id="KW-1185">Reference proteome</keyword>
<keyword evidence="3" id="KW-0812">Transmembrane</keyword>
<gene>
    <name evidence="5" type="ORF">FEF26_03655</name>
</gene>
<dbReference type="Proteomes" id="UP000310458">
    <property type="component" value="Unassembled WGS sequence"/>
</dbReference>
<feature type="compositionally biased region" description="Low complexity" evidence="2">
    <location>
        <begin position="16"/>
        <end position="28"/>
    </location>
</feature>
<dbReference type="PANTHER" id="PTHR33392">
    <property type="entry name" value="POLYISOPRENYL-TEICHOIC ACID--PEPTIDOGLYCAN TEICHOIC ACID TRANSFERASE TAGU"/>
    <property type="match status" value="1"/>
</dbReference>
<feature type="transmembrane region" description="Helical" evidence="3">
    <location>
        <begin position="40"/>
        <end position="63"/>
    </location>
</feature>
<name>A0A5R9BF47_9MICC</name>
<evidence type="ECO:0000256" key="3">
    <source>
        <dbReference type="SAM" id="Phobius"/>
    </source>
</evidence>
<dbReference type="Pfam" id="PF03816">
    <property type="entry name" value="LytR_cpsA_psr"/>
    <property type="match status" value="1"/>
</dbReference>
<comment type="similarity">
    <text evidence="1">Belongs to the LytR/CpsA/Psr (LCP) family.</text>
</comment>
<dbReference type="NCBIfam" id="TIGR00350">
    <property type="entry name" value="lytR_cpsA_psr"/>
    <property type="match status" value="1"/>
</dbReference>
<dbReference type="RefSeq" id="WP_138252192.1">
    <property type="nucleotide sequence ID" value="NZ_VAVZ01000007.1"/>
</dbReference>
<keyword evidence="3" id="KW-0472">Membrane</keyword>
<feature type="region of interest" description="Disordered" evidence="2">
    <location>
        <begin position="1"/>
        <end position="28"/>
    </location>
</feature>
<protein>
    <submittedName>
        <fullName evidence="5">LytR family transcriptional regulator</fullName>
    </submittedName>
</protein>
<proteinExistence type="inferred from homology"/>
<dbReference type="PANTHER" id="PTHR33392:SF6">
    <property type="entry name" value="POLYISOPRENYL-TEICHOIC ACID--PEPTIDOGLYCAN TEICHOIC ACID TRANSFERASE TAGU"/>
    <property type="match status" value="1"/>
</dbReference>
<organism evidence="5 6">
    <name type="scientific">Nesterenkonia salmonea</name>
    <dbReference type="NCBI Taxonomy" id="1804987"/>
    <lineage>
        <taxon>Bacteria</taxon>
        <taxon>Bacillati</taxon>
        <taxon>Actinomycetota</taxon>
        <taxon>Actinomycetes</taxon>
        <taxon>Micrococcales</taxon>
        <taxon>Micrococcaceae</taxon>
        <taxon>Nesterenkonia</taxon>
    </lineage>
</organism>
<evidence type="ECO:0000313" key="5">
    <source>
        <dbReference type="EMBL" id="TLP98821.1"/>
    </source>
</evidence>
<evidence type="ECO:0000256" key="2">
    <source>
        <dbReference type="SAM" id="MobiDB-lite"/>
    </source>
</evidence>
<feature type="region of interest" description="Disordered" evidence="2">
    <location>
        <begin position="364"/>
        <end position="397"/>
    </location>
</feature>
<evidence type="ECO:0000256" key="1">
    <source>
        <dbReference type="ARBA" id="ARBA00006068"/>
    </source>
</evidence>
<dbReference type="InterPro" id="IPR050922">
    <property type="entry name" value="LytR/CpsA/Psr_CW_biosynth"/>
</dbReference>